<protein>
    <submittedName>
        <fullName evidence="1">Class I SAM-dependent methyltransferase</fullName>
    </submittedName>
</protein>
<reference evidence="1 2" key="1">
    <citation type="submission" date="2021-03" db="EMBL/GenBank/DDBJ databases">
        <title>Microbacterium pauli sp. nov., isolated from microfiltered milk.</title>
        <authorList>
            <person name="Bellassi P."/>
            <person name="Fontana A."/>
            <person name="Callegari M.L."/>
            <person name="Lorenzo M."/>
            <person name="Cappa F."/>
        </authorList>
    </citation>
    <scope>NUCLEOTIDE SEQUENCE [LARGE SCALE GENOMIC DNA]</scope>
    <source>
        <strain evidence="1 2">DSM 18909</strain>
    </source>
</reference>
<dbReference type="Proteomes" id="UP000740605">
    <property type="component" value="Unassembled WGS sequence"/>
</dbReference>
<keyword evidence="2" id="KW-1185">Reference proteome</keyword>
<evidence type="ECO:0000313" key="1">
    <source>
        <dbReference type="EMBL" id="MBT8796523.1"/>
    </source>
</evidence>
<accession>A0ABS5XPS3</accession>
<dbReference type="GO" id="GO:0032259">
    <property type="term" value="P:methylation"/>
    <property type="evidence" value="ECO:0007669"/>
    <property type="project" value="UniProtKB-KW"/>
</dbReference>
<dbReference type="CDD" id="cd02440">
    <property type="entry name" value="AdoMet_MTases"/>
    <property type="match status" value="1"/>
</dbReference>
<dbReference type="EMBL" id="JAFLHG010000001">
    <property type="protein sequence ID" value="MBT8796523.1"/>
    <property type="molecule type" value="Genomic_DNA"/>
</dbReference>
<organism evidence="1 2">
    <name type="scientific">Microbacterium flavum</name>
    <dbReference type="NCBI Taxonomy" id="415216"/>
    <lineage>
        <taxon>Bacteria</taxon>
        <taxon>Bacillati</taxon>
        <taxon>Actinomycetota</taxon>
        <taxon>Actinomycetes</taxon>
        <taxon>Micrococcales</taxon>
        <taxon>Microbacteriaceae</taxon>
        <taxon>Microbacterium</taxon>
    </lineage>
</organism>
<name>A0ABS5XPS3_9MICO</name>
<gene>
    <name evidence="1" type="ORF">J0P97_00340</name>
</gene>
<comment type="caution">
    <text evidence="1">The sequence shown here is derived from an EMBL/GenBank/DDBJ whole genome shotgun (WGS) entry which is preliminary data.</text>
</comment>
<proteinExistence type="predicted"/>
<dbReference type="Gene3D" id="3.40.50.150">
    <property type="entry name" value="Vaccinia Virus protein VP39"/>
    <property type="match status" value="1"/>
</dbReference>
<dbReference type="RefSeq" id="WP_215485783.1">
    <property type="nucleotide sequence ID" value="NZ_BAAAPJ010000001.1"/>
</dbReference>
<dbReference type="InterPro" id="IPR029063">
    <property type="entry name" value="SAM-dependent_MTases_sf"/>
</dbReference>
<dbReference type="PANTHER" id="PTHR43861">
    <property type="entry name" value="TRANS-ACONITATE 2-METHYLTRANSFERASE-RELATED"/>
    <property type="match status" value="1"/>
</dbReference>
<dbReference type="GO" id="GO:0008168">
    <property type="term" value="F:methyltransferase activity"/>
    <property type="evidence" value="ECO:0007669"/>
    <property type="project" value="UniProtKB-KW"/>
</dbReference>
<evidence type="ECO:0000313" key="2">
    <source>
        <dbReference type="Proteomes" id="UP000740605"/>
    </source>
</evidence>
<keyword evidence="1" id="KW-0808">Transferase</keyword>
<dbReference type="PANTHER" id="PTHR43861:SF1">
    <property type="entry name" value="TRANS-ACONITATE 2-METHYLTRANSFERASE"/>
    <property type="match status" value="1"/>
</dbReference>
<dbReference type="Pfam" id="PF13489">
    <property type="entry name" value="Methyltransf_23"/>
    <property type="match status" value="1"/>
</dbReference>
<dbReference type="SUPFAM" id="SSF53335">
    <property type="entry name" value="S-adenosyl-L-methionine-dependent methyltransferases"/>
    <property type="match status" value="1"/>
</dbReference>
<sequence length="250" mass="27544">MTSDATSDAGPASAAPWAKLSSDYERARAREDSLDRLVEWPAQREALGKVEGKSILDLGCGNGSKVAQLVEEGAAPSVGVDLSADFIPSPPERLDLVQGDLSDLGSIPTLTHRTFDRILFLQSFGYASDPIRTLQAARDLLADDGFILLTRTHPIRYAVERSERDGTSLGEEYYAGGAYSYSSGWNSEVTLTHDVFTIADLLNQFSAAGLWVEHAAEPRLSEEDALRFPHKQEWMNKYLGILVFRLRPRL</sequence>
<keyword evidence="1" id="KW-0489">Methyltransferase</keyword>